<sequence>MVSLWPWRGEDTSPAGFEKTLSTLSSKIAEATSRLDQNRSSARRFKALWTLYSTFAYLFYTIVLALVLGWETWGVKEYAAIAGGPVLIYAVRTLGTRIFDYRISRIQRRLNEYNKQRDETIEKLKVATKYNSTQQLLEKYGGESPKQSKSANANSGPASNEKQKPMTPSQPVARTGLPPPPTANIRRPSPQDQHFAGPQPVPSPPPGYPEQPQQFPNQPQFPPNTPPSPPSPVPQSDEPGFARNAFPSSGSGSGQYIEQPHWYDRLLDVLLGEDEMQPRNRMAMICASCRLVNGQAPPGIKTPEELGRWRCGSCGASNGVESETTKMLSSLRQRAPGRGSWDAGQTSTEDVSTHTDDDTVMVENGEDHAEHVDAEQIKEESGDEIKEEKTESEPVRRSKRKGGKK</sequence>
<keyword evidence="1" id="KW-0479">Metal-binding</keyword>
<keyword evidence="1" id="KW-0812">Transmembrane</keyword>
<evidence type="ECO:0000256" key="1">
    <source>
        <dbReference type="RuleBase" id="RU367073"/>
    </source>
</evidence>
<comment type="caution">
    <text evidence="4">The sequence shown here is derived from an EMBL/GenBank/DDBJ whole genome shotgun (WGS) entry which is preliminary data.</text>
</comment>
<feature type="transmembrane region" description="Helical" evidence="1">
    <location>
        <begin position="47"/>
        <end position="68"/>
    </location>
</feature>
<feature type="compositionally biased region" description="Basic and acidic residues" evidence="2">
    <location>
        <begin position="365"/>
        <end position="396"/>
    </location>
</feature>
<feature type="compositionally biased region" description="Polar residues" evidence="2">
    <location>
        <begin position="145"/>
        <end position="172"/>
    </location>
</feature>
<comment type="similarity">
    <text evidence="1">Belongs to the lunapark family.</text>
</comment>
<dbReference type="PANTHER" id="PTHR22166:SF12">
    <property type="entry name" value="ENDOPLASMIC RETICULUM JUNCTION FORMATION PROTEIN LUNAPARK"/>
    <property type="match status" value="1"/>
</dbReference>
<feature type="compositionally biased region" description="Pro residues" evidence="2">
    <location>
        <begin position="219"/>
        <end position="233"/>
    </location>
</feature>
<evidence type="ECO:0000256" key="2">
    <source>
        <dbReference type="SAM" id="MobiDB-lite"/>
    </source>
</evidence>
<dbReference type="GO" id="GO:0098826">
    <property type="term" value="C:endoplasmic reticulum tubular network membrane"/>
    <property type="evidence" value="ECO:0007669"/>
    <property type="project" value="UniProtKB-UniRule"/>
</dbReference>
<feature type="region of interest" description="Disordered" evidence="2">
    <location>
        <begin position="140"/>
        <end position="257"/>
    </location>
</feature>
<keyword evidence="5" id="KW-1185">Reference proteome</keyword>
<dbReference type="InterPro" id="IPR019273">
    <property type="entry name" value="Lunapark_Znf"/>
</dbReference>
<dbReference type="AlphaFoldDB" id="A0A1V6T649"/>
<dbReference type="STRING" id="303698.A0A1V6T649"/>
<reference evidence="5" key="1">
    <citation type="journal article" date="2017" name="Nat. Microbiol.">
        <title>Global analysis of biosynthetic gene clusters reveals vast potential of secondary metabolite production in Penicillium species.</title>
        <authorList>
            <person name="Nielsen J.C."/>
            <person name="Grijseels S."/>
            <person name="Prigent S."/>
            <person name="Ji B."/>
            <person name="Dainat J."/>
            <person name="Nielsen K.F."/>
            <person name="Frisvad J.C."/>
            <person name="Workman M."/>
            <person name="Nielsen J."/>
        </authorList>
    </citation>
    <scope>NUCLEOTIDE SEQUENCE [LARGE SCALE GENOMIC DNA]</scope>
    <source>
        <strain evidence="5">IBT 24891</strain>
    </source>
</reference>
<dbReference type="GO" id="GO:0071788">
    <property type="term" value="P:endoplasmic reticulum tubular network maintenance"/>
    <property type="evidence" value="ECO:0007669"/>
    <property type="project" value="UniProtKB-UniRule"/>
</dbReference>
<feature type="transmembrane region" description="Helical" evidence="1">
    <location>
        <begin position="80"/>
        <end position="99"/>
    </location>
</feature>
<comment type="function">
    <text evidence="1">Plays a role in determining ER morphology.</text>
</comment>
<keyword evidence="1" id="KW-0472">Membrane</keyword>
<feature type="compositionally biased region" description="Polar residues" evidence="2">
    <location>
        <begin position="315"/>
        <end position="332"/>
    </location>
</feature>
<protein>
    <recommendedName>
        <fullName evidence="1">Endoplasmic reticulum junction formation protein lunapark</fullName>
    </recommendedName>
</protein>
<feature type="compositionally biased region" description="Pro residues" evidence="2">
    <location>
        <begin position="199"/>
        <end position="209"/>
    </location>
</feature>
<dbReference type="PANTHER" id="PTHR22166">
    <property type="entry name" value="ENDOPLASMIC RETICULUM JUNCTION FORMATION PROTEIN LUNAPARK"/>
    <property type="match status" value="1"/>
</dbReference>
<comment type="domain">
    <text evidence="1">The C4-type zinc finger motif is necessary both for its ER three-way tubular junction localization and formation.</text>
</comment>
<evidence type="ECO:0000313" key="5">
    <source>
        <dbReference type="Proteomes" id="UP000191285"/>
    </source>
</evidence>
<dbReference type="EMBL" id="MLKD01000011">
    <property type="protein sequence ID" value="OQE21818.1"/>
    <property type="molecule type" value="Genomic_DNA"/>
</dbReference>
<dbReference type="GO" id="GO:1903373">
    <property type="term" value="P:positive regulation of endoplasmic reticulum tubular network organization"/>
    <property type="evidence" value="ECO:0007669"/>
    <property type="project" value="UniProtKB-UniRule"/>
</dbReference>
<dbReference type="Proteomes" id="UP000191285">
    <property type="component" value="Unassembled WGS sequence"/>
</dbReference>
<keyword evidence="1" id="KW-0863">Zinc-finger</keyword>
<keyword evidence="1" id="KW-0256">Endoplasmic reticulum</keyword>
<dbReference type="OrthoDB" id="1725934at2759"/>
<dbReference type="InterPro" id="IPR040115">
    <property type="entry name" value="Lnp"/>
</dbReference>
<feature type="region of interest" description="Disordered" evidence="2">
    <location>
        <begin position="314"/>
        <end position="405"/>
    </location>
</feature>
<evidence type="ECO:0000313" key="4">
    <source>
        <dbReference type="EMBL" id="OQE21818.1"/>
    </source>
</evidence>
<feature type="compositionally biased region" description="Polar residues" evidence="2">
    <location>
        <begin position="246"/>
        <end position="256"/>
    </location>
</feature>
<comment type="subcellular location">
    <subcellularLocation>
        <location evidence="1">Endoplasmic reticulum membrane</location>
        <topology evidence="1">Multi-pass membrane protein</topology>
    </subcellularLocation>
</comment>
<dbReference type="GO" id="GO:0008270">
    <property type="term" value="F:zinc ion binding"/>
    <property type="evidence" value="ECO:0007669"/>
    <property type="project" value="UniProtKB-KW"/>
</dbReference>
<evidence type="ECO:0000259" key="3">
    <source>
        <dbReference type="Pfam" id="PF10058"/>
    </source>
</evidence>
<keyword evidence="1" id="KW-1133">Transmembrane helix</keyword>
<dbReference type="Pfam" id="PF10058">
    <property type="entry name" value="Zn_ribbon_10"/>
    <property type="match status" value="1"/>
</dbReference>
<feature type="domain" description="Lunapark zinc ribbon" evidence="3">
    <location>
        <begin position="262"/>
        <end position="318"/>
    </location>
</feature>
<proteinExistence type="inferred from homology"/>
<organism evidence="4 5">
    <name type="scientific">Penicillium steckii</name>
    <dbReference type="NCBI Taxonomy" id="303698"/>
    <lineage>
        <taxon>Eukaryota</taxon>
        <taxon>Fungi</taxon>
        <taxon>Dikarya</taxon>
        <taxon>Ascomycota</taxon>
        <taxon>Pezizomycotina</taxon>
        <taxon>Eurotiomycetes</taxon>
        <taxon>Eurotiomycetidae</taxon>
        <taxon>Eurotiales</taxon>
        <taxon>Aspergillaceae</taxon>
        <taxon>Penicillium</taxon>
    </lineage>
</organism>
<keyword evidence="1" id="KW-0862">Zinc</keyword>
<name>A0A1V6T649_9EURO</name>
<gene>
    <name evidence="4" type="ORF">PENSTE_c011G09195</name>
</gene>
<accession>A0A1V6T649</accession>